<name>A0A9D4RTL9_DREPO</name>
<evidence type="ECO:0000313" key="2">
    <source>
        <dbReference type="Proteomes" id="UP000828390"/>
    </source>
</evidence>
<dbReference type="Proteomes" id="UP000828390">
    <property type="component" value="Unassembled WGS sequence"/>
</dbReference>
<dbReference type="EMBL" id="JAIWYP010000001">
    <property type="protein sequence ID" value="KAH3881221.1"/>
    <property type="molecule type" value="Genomic_DNA"/>
</dbReference>
<reference evidence="1" key="2">
    <citation type="submission" date="2020-11" db="EMBL/GenBank/DDBJ databases">
        <authorList>
            <person name="McCartney M.A."/>
            <person name="Auch B."/>
            <person name="Kono T."/>
            <person name="Mallez S."/>
            <person name="Becker A."/>
            <person name="Gohl D.M."/>
            <person name="Silverstein K.A.T."/>
            <person name="Koren S."/>
            <person name="Bechman K.B."/>
            <person name="Herman A."/>
            <person name="Abrahante J.E."/>
            <person name="Garbe J."/>
        </authorList>
    </citation>
    <scope>NUCLEOTIDE SEQUENCE</scope>
    <source>
        <strain evidence="1">Duluth1</strain>
        <tissue evidence="1">Whole animal</tissue>
    </source>
</reference>
<accession>A0A9D4RTL9</accession>
<evidence type="ECO:0000313" key="1">
    <source>
        <dbReference type="EMBL" id="KAH3881221.1"/>
    </source>
</evidence>
<proteinExistence type="predicted"/>
<keyword evidence="2" id="KW-1185">Reference proteome</keyword>
<comment type="caution">
    <text evidence="1">The sequence shown here is derived from an EMBL/GenBank/DDBJ whole genome shotgun (WGS) entry which is preliminary data.</text>
</comment>
<gene>
    <name evidence="1" type="ORF">DPMN_005144</name>
</gene>
<reference evidence="1" key="1">
    <citation type="journal article" date="2019" name="bioRxiv">
        <title>The Genome of the Zebra Mussel, Dreissena polymorpha: A Resource for Invasive Species Research.</title>
        <authorList>
            <person name="McCartney M.A."/>
            <person name="Auch B."/>
            <person name="Kono T."/>
            <person name="Mallez S."/>
            <person name="Zhang Y."/>
            <person name="Obille A."/>
            <person name="Becker A."/>
            <person name="Abrahante J.E."/>
            <person name="Garbe J."/>
            <person name="Badalamenti J.P."/>
            <person name="Herman A."/>
            <person name="Mangelson H."/>
            <person name="Liachko I."/>
            <person name="Sullivan S."/>
            <person name="Sone E.D."/>
            <person name="Koren S."/>
            <person name="Silverstein K.A.T."/>
            <person name="Beckman K.B."/>
            <person name="Gohl D.M."/>
        </authorList>
    </citation>
    <scope>NUCLEOTIDE SEQUENCE</scope>
    <source>
        <strain evidence="1">Duluth1</strain>
        <tissue evidence="1">Whole animal</tissue>
    </source>
</reference>
<dbReference type="AlphaFoldDB" id="A0A9D4RTL9"/>
<organism evidence="1 2">
    <name type="scientific">Dreissena polymorpha</name>
    <name type="common">Zebra mussel</name>
    <name type="synonym">Mytilus polymorpha</name>
    <dbReference type="NCBI Taxonomy" id="45954"/>
    <lineage>
        <taxon>Eukaryota</taxon>
        <taxon>Metazoa</taxon>
        <taxon>Spiralia</taxon>
        <taxon>Lophotrochozoa</taxon>
        <taxon>Mollusca</taxon>
        <taxon>Bivalvia</taxon>
        <taxon>Autobranchia</taxon>
        <taxon>Heteroconchia</taxon>
        <taxon>Euheterodonta</taxon>
        <taxon>Imparidentia</taxon>
        <taxon>Neoheterodontei</taxon>
        <taxon>Myida</taxon>
        <taxon>Dreissenoidea</taxon>
        <taxon>Dreissenidae</taxon>
        <taxon>Dreissena</taxon>
    </lineage>
</organism>
<protein>
    <submittedName>
        <fullName evidence="1">Uncharacterized protein</fullName>
    </submittedName>
</protein>
<sequence length="87" mass="10041">MQKRLEGSSERQCPPWKGPGLVVRKPSNFLFQNKLMNAVLVFTIYDLMKPCRDRASPGLQTKEIVKSELDAGEENSYDQLHCLFWKP</sequence>